<reference evidence="2 3" key="1">
    <citation type="journal article" date="2008" name="Biol. Direct">
        <title>Complete genome sequence of the extremely acidophilic methanotroph isolate V4, Methylacidiphilum infernorum, a representative of the bacterial phylum Verrucomicrobia.</title>
        <authorList>
            <person name="Hou S."/>
            <person name="Makarova K.S."/>
            <person name="Saw J.H."/>
            <person name="Senin P."/>
            <person name="Ly B.V."/>
            <person name="Zhou Z."/>
            <person name="Ren Y."/>
            <person name="Wang J."/>
            <person name="Galperin M.Y."/>
            <person name="Omelchenko M.V."/>
            <person name="Wolf Y.I."/>
            <person name="Yutin N."/>
            <person name="Koonin E.V."/>
            <person name="Stott M.B."/>
            <person name="Mountain B.W."/>
            <person name="Crowe M.A."/>
            <person name="Smirnova A.V."/>
            <person name="Dunfield P.F."/>
            <person name="Feng L."/>
            <person name="Wang L."/>
            <person name="Alam M."/>
        </authorList>
    </citation>
    <scope>NUCLEOTIDE SEQUENCE [LARGE SCALE GENOMIC DNA]</scope>
    <source>
        <strain evidence="3">Isolate V4</strain>
    </source>
</reference>
<sequence length="65" mass="7751">MRDEEGRAKSLGDEEKEAAMRIRTKKKVFMEEKKIFSIEWKPGKDEQPIDLENKKEKPYLVFSHP</sequence>
<organism evidence="2 3">
    <name type="scientific">Methylacidiphilum infernorum (isolate V4)</name>
    <name type="common">Methylokorus infernorum (strain V4)</name>
    <dbReference type="NCBI Taxonomy" id="481448"/>
    <lineage>
        <taxon>Bacteria</taxon>
        <taxon>Pseudomonadati</taxon>
        <taxon>Verrucomicrobiota</taxon>
        <taxon>Methylacidiphilae</taxon>
        <taxon>Methylacidiphilales</taxon>
        <taxon>Methylacidiphilaceae</taxon>
        <taxon>Methylacidiphilum (ex Ratnadevi et al. 2023)</taxon>
    </lineage>
</organism>
<dbReference type="HOGENOM" id="CLU_2844838_0_0_0"/>
<gene>
    <name evidence="2" type="ordered locus">Minf_0622</name>
</gene>
<protein>
    <submittedName>
        <fullName evidence="2">Uncharacterized protein</fullName>
    </submittedName>
</protein>
<name>B3E016_METI4</name>
<dbReference type="Proteomes" id="UP000009149">
    <property type="component" value="Chromosome"/>
</dbReference>
<evidence type="ECO:0000313" key="3">
    <source>
        <dbReference type="Proteomes" id="UP000009149"/>
    </source>
</evidence>
<feature type="region of interest" description="Disordered" evidence="1">
    <location>
        <begin position="45"/>
        <end position="65"/>
    </location>
</feature>
<feature type="compositionally biased region" description="Basic and acidic residues" evidence="1">
    <location>
        <begin position="45"/>
        <end position="58"/>
    </location>
</feature>
<evidence type="ECO:0000313" key="2">
    <source>
        <dbReference type="EMBL" id="ACD82677.1"/>
    </source>
</evidence>
<dbReference type="KEGG" id="min:Minf_0622"/>
<dbReference type="AlphaFoldDB" id="B3E016"/>
<evidence type="ECO:0000256" key="1">
    <source>
        <dbReference type="SAM" id="MobiDB-lite"/>
    </source>
</evidence>
<proteinExistence type="predicted"/>
<dbReference type="EMBL" id="CP000975">
    <property type="protein sequence ID" value="ACD82677.1"/>
    <property type="molecule type" value="Genomic_DNA"/>
</dbReference>
<accession>B3E016</accession>